<dbReference type="Proteomes" id="UP000215256">
    <property type="component" value="Chromosome 2"/>
</dbReference>
<organism evidence="1 2">
    <name type="scientific">Ochrobactrum quorumnocens</name>
    <dbReference type="NCBI Taxonomy" id="271865"/>
    <lineage>
        <taxon>Bacteria</taxon>
        <taxon>Pseudomonadati</taxon>
        <taxon>Pseudomonadota</taxon>
        <taxon>Alphaproteobacteria</taxon>
        <taxon>Hyphomicrobiales</taxon>
        <taxon>Brucellaceae</taxon>
        <taxon>Brucella/Ochrobactrum group</taxon>
        <taxon>Ochrobactrum</taxon>
    </lineage>
</organism>
<dbReference type="SUPFAM" id="SSF141130">
    <property type="entry name" value="Acetamidase/Formamidase-like"/>
    <property type="match status" value="1"/>
</dbReference>
<dbReference type="EMBL" id="CP022603">
    <property type="protein sequence ID" value="ASV83735.1"/>
    <property type="molecule type" value="Genomic_DNA"/>
</dbReference>
<dbReference type="PANTHER" id="PTHR31891">
    <property type="entry name" value="FORMAMIDASE C869.04-RELATED"/>
    <property type="match status" value="1"/>
</dbReference>
<protein>
    <submittedName>
        <fullName evidence="1">Acetamidase/Formamidase family protein</fullName>
    </submittedName>
</protein>
<dbReference type="Gene3D" id="3.10.28.20">
    <property type="entry name" value="Acetamidase/Formamidase-like domains"/>
    <property type="match status" value="1"/>
</dbReference>
<sequence>MSWFEESIMARKGVAKGIAGNPHHISEEVQGKYQYVYGAFVEPILYVEPGAIISAETHDAFEGKISKETDKPSEILNFPFLNPQNGPIYVEGAEKGDTLAVYIKEIRPRGEQPSGTTVIMPEFGGLVPTADTAMLNPTLPEVVKKLHIDAEKGIKWNDRITLPYEPFIGTIGTAPEIEAISALVPDYYGGNMDLPDVAPGAVIYLPVQTKGAYLFLGDCHAAQGDGELCGVAVEHPTVTTVQVDLIKNWTIRAPRLENEKFYMTIGSSRPMEDAARQAYRELIRWMATDFGFDEIDAYMLLTQAGRVRLGNMVDPKYTLGASILKTISGIAK</sequence>
<proteinExistence type="predicted"/>
<dbReference type="OrthoDB" id="9785236at2"/>
<dbReference type="KEGG" id="och:CES85_4518"/>
<dbReference type="RefSeq" id="WP_095444644.1">
    <property type="nucleotide sequence ID" value="NZ_CP022603.1"/>
</dbReference>
<dbReference type="Gene3D" id="2.60.120.580">
    <property type="entry name" value="Acetamidase/Formamidase-like domains"/>
    <property type="match status" value="1"/>
</dbReference>
<dbReference type="Gene3D" id="2.40.10.120">
    <property type="match status" value="1"/>
</dbReference>
<gene>
    <name evidence="1" type="ORF">CES85_4518</name>
</gene>
<accession>A0A248UAH1</accession>
<name>A0A248UAH1_9HYPH</name>
<evidence type="ECO:0000313" key="1">
    <source>
        <dbReference type="EMBL" id="ASV83735.1"/>
    </source>
</evidence>
<reference evidence="1 2" key="1">
    <citation type="submission" date="2017-07" db="EMBL/GenBank/DDBJ databases">
        <title>Phylogenetic study on the rhizospheric bacterium Ochrobactrum sp. A44.</title>
        <authorList>
            <person name="Krzyzanowska D.M."/>
            <person name="Ossowicki A."/>
            <person name="Rajewska M."/>
            <person name="Maciag T."/>
            <person name="Kaczynski Z."/>
            <person name="Czerwicka M."/>
            <person name="Jafra S."/>
        </authorList>
    </citation>
    <scope>NUCLEOTIDE SEQUENCE [LARGE SCALE GENOMIC DNA]</scope>
    <source>
        <strain evidence="1 2">A44</strain>
    </source>
</reference>
<dbReference type="GO" id="GO:0016811">
    <property type="term" value="F:hydrolase activity, acting on carbon-nitrogen (but not peptide) bonds, in linear amides"/>
    <property type="evidence" value="ECO:0007669"/>
    <property type="project" value="InterPro"/>
</dbReference>
<dbReference type="AlphaFoldDB" id="A0A248UAH1"/>
<dbReference type="InterPro" id="IPR004304">
    <property type="entry name" value="FmdA_AmdA"/>
</dbReference>
<dbReference type="PANTHER" id="PTHR31891:SF1">
    <property type="entry name" value="FORMAMIDASE C869.04-RELATED"/>
    <property type="match status" value="1"/>
</dbReference>
<dbReference type="Pfam" id="PF03069">
    <property type="entry name" value="FmdA_AmdA"/>
    <property type="match status" value="2"/>
</dbReference>
<evidence type="ECO:0000313" key="2">
    <source>
        <dbReference type="Proteomes" id="UP000215256"/>
    </source>
</evidence>